<evidence type="ECO:0000313" key="1">
    <source>
        <dbReference type="EMBL" id="RAY13952.1"/>
    </source>
</evidence>
<sequence length="73" mass="8213">MTESGPAEIRCSAKGCANTAEWALRWNNPKIHPPERRKVWLACSGHREYLASFLGRRGFLREVVPFAEASDPS</sequence>
<gene>
    <name evidence="1" type="ORF">DPM19_16800</name>
</gene>
<dbReference type="OrthoDB" id="5193525at2"/>
<dbReference type="RefSeq" id="WP_111868727.1">
    <property type="nucleotide sequence ID" value="NZ_QLYX01000007.1"/>
</dbReference>
<dbReference type="Proteomes" id="UP000251891">
    <property type="component" value="Unassembled WGS sequence"/>
</dbReference>
<dbReference type="EMBL" id="QLYX01000007">
    <property type="protein sequence ID" value="RAY13952.1"/>
    <property type="molecule type" value="Genomic_DNA"/>
</dbReference>
<keyword evidence="2" id="KW-1185">Reference proteome</keyword>
<evidence type="ECO:0000313" key="2">
    <source>
        <dbReference type="Proteomes" id="UP000251891"/>
    </source>
</evidence>
<proteinExistence type="predicted"/>
<dbReference type="AlphaFoldDB" id="A0A365H4N4"/>
<comment type="caution">
    <text evidence="1">The sequence shown here is derived from an EMBL/GenBank/DDBJ whole genome shotgun (WGS) entry which is preliminary data.</text>
</comment>
<organism evidence="1 2">
    <name type="scientific">Actinomadura craniellae</name>
    <dbReference type="NCBI Taxonomy" id="2231787"/>
    <lineage>
        <taxon>Bacteria</taxon>
        <taxon>Bacillati</taxon>
        <taxon>Actinomycetota</taxon>
        <taxon>Actinomycetes</taxon>
        <taxon>Streptosporangiales</taxon>
        <taxon>Thermomonosporaceae</taxon>
        <taxon>Actinomadura</taxon>
    </lineage>
</organism>
<reference evidence="1 2" key="1">
    <citation type="submission" date="2018-06" db="EMBL/GenBank/DDBJ databases">
        <title>Actinomadura craniellae sp. nov. isolated from marine sponge Craniella sp.</title>
        <authorList>
            <person name="Li L."/>
            <person name="Xu Q.H."/>
            <person name="Lin H.W."/>
            <person name="Lu Y.H."/>
        </authorList>
    </citation>
    <scope>NUCLEOTIDE SEQUENCE [LARGE SCALE GENOMIC DNA]</scope>
    <source>
        <strain evidence="1 2">LHW63021</strain>
    </source>
</reference>
<accession>A0A365H4N4</accession>
<evidence type="ECO:0008006" key="3">
    <source>
        <dbReference type="Google" id="ProtNLM"/>
    </source>
</evidence>
<protein>
    <recommendedName>
        <fullName evidence="3">Acetone carboxylase</fullName>
    </recommendedName>
</protein>
<name>A0A365H4N4_9ACTN</name>